<dbReference type="GO" id="GO:0006952">
    <property type="term" value="P:defense response"/>
    <property type="evidence" value="ECO:0000318"/>
    <property type="project" value="GO_Central"/>
</dbReference>
<organism evidence="2 3">
    <name type="scientific">Capsicum annuum</name>
    <name type="common">Capsicum pepper</name>
    <dbReference type="NCBI Taxonomy" id="4072"/>
    <lineage>
        <taxon>Eukaryota</taxon>
        <taxon>Viridiplantae</taxon>
        <taxon>Streptophyta</taxon>
        <taxon>Embryophyta</taxon>
        <taxon>Tracheophyta</taxon>
        <taxon>Spermatophyta</taxon>
        <taxon>Magnoliopsida</taxon>
        <taxon>eudicotyledons</taxon>
        <taxon>Gunneridae</taxon>
        <taxon>Pentapetalae</taxon>
        <taxon>asterids</taxon>
        <taxon>lamiids</taxon>
        <taxon>Solanales</taxon>
        <taxon>Solanaceae</taxon>
        <taxon>Solanoideae</taxon>
        <taxon>Capsiceae</taxon>
        <taxon>Capsicum</taxon>
    </lineage>
</organism>
<reference evidence="2 3" key="1">
    <citation type="journal article" date="2014" name="Nat. Genet.">
        <title>Genome sequence of the hot pepper provides insights into the evolution of pungency in Capsicum species.</title>
        <authorList>
            <person name="Kim S."/>
            <person name="Park M."/>
            <person name="Yeom S.I."/>
            <person name="Kim Y.M."/>
            <person name="Lee J.M."/>
            <person name="Lee H.A."/>
            <person name="Seo E."/>
            <person name="Choi J."/>
            <person name="Cheong K."/>
            <person name="Kim K.T."/>
            <person name="Jung K."/>
            <person name="Lee G.W."/>
            <person name="Oh S.K."/>
            <person name="Bae C."/>
            <person name="Kim S.B."/>
            <person name="Lee H.Y."/>
            <person name="Kim S.Y."/>
            <person name="Kim M.S."/>
            <person name="Kang B.C."/>
            <person name="Jo Y.D."/>
            <person name="Yang H.B."/>
            <person name="Jeong H.J."/>
            <person name="Kang W.H."/>
            <person name="Kwon J.K."/>
            <person name="Shin C."/>
            <person name="Lim J.Y."/>
            <person name="Park J.H."/>
            <person name="Huh J.H."/>
            <person name="Kim J.S."/>
            <person name="Kim B.D."/>
            <person name="Cohen O."/>
            <person name="Paran I."/>
            <person name="Suh M.C."/>
            <person name="Lee S.B."/>
            <person name="Kim Y.K."/>
            <person name="Shin Y."/>
            <person name="Noh S.J."/>
            <person name="Park J."/>
            <person name="Seo Y.S."/>
            <person name="Kwon S.Y."/>
            <person name="Kim H.A."/>
            <person name="Park J.M."/>
            <person name="Kim H.J."/>
            <person name="Choi S.B."/>
            <person name="Bosland P.W."/>
            <person name="Reeves G."/>
            <person name="Jo S.H."/>
            <person name="Lee B.W."/>
            <person name="Cho H.T."/>
            <person name="Choi H.S."/>
            <person name="Lee M.S."/>
            <person name="Yu Y."/>
            <person name="Do Choi Y."/>
            <person name="Park B.S."/>
            <person name="van Deynze A."/>
            <person name="Ashrafi H."/>
            <person name="Hill T."/>
            <person name="Kim W.T."/>
            <person name="Pai H.S."/>
            <person name="Ahn H.K."/>
            <person name="Yeam I."/>
            <person name="Giovannoni J.J."/>
            <person name="Rose J.K."/>
            <person name="Sorensen I."/>
            <person name="Lee S.J."/>
            <person name="Kim R.W."/>
            <person name="Choi I.Y."/>
            <person name="Choi B.S."/>
            <person name="Lim J.S."/>
            <person name="Lee Y.H."/>
            <person name="Choi D."/>
        </authorList>
    </citation>
    <scope>NUCLEOTIDE SEQUENCE [LARGE SCALE GENOMIC DNA]</scope>
    <source>
        <strain evidence="3">cv. CM334</strain>
    </source>
</reference>
<comment type="caution">
    <text evidence="2">The sequence shown here is derived from an EMBL/GenBank/DDBJ whole genome shotgun (WGS) entry which is preliminary data.</text>
</comment>
<dbReference type="SUPFAM" id="SSF57095">
    <property type="entry name" value="Scorpion toxin-like"/>
    <property type="match status" value="1"/>
</dbReference>
<dbReference type="STRING" id="4072.A0A2G2YZA2"/>
<evidence type="ECO:0000313" key="2">
    <source>
        <dbReference type="EMBL" id="PHT75078.1"/>
    </source>
</evidence>
<dbReference type="SMART" id="SM00505">
    <property type="entry name" value="Knot1"/>
    <property type="match status" value="1"/>
</dbReference>
<dbReference type="AlphaFoldDB" id="A0A2G2YZA2"/>
<dbReference type="Gramene" id="PHT75078">
    <property type="protein sequence ID" value="PHT75078"/>
    <property type="gene ID" value="T459_18600"/>
</dbReference>
<dbReference type="EMBL" id="AYRZ02000007">
    <property type="protein sequence ID" value="PHT75078.1"/>
    <property type="molecule type" value="Genomic_DNA"/>
</dbReference>
<feature type="domain" description="Knottins-like" evidence="1">
    <location>
        <begin position="57"/>
        <end position="103"/>
    </location>
</feature>
<gene>
    <name evidence="2" type="ORF">T459_18600</name>
</gene>
<proteinExistence type="predicted"/>
<evidence type="ECO:0000259" key="1">
    <source>
        <dbReference type="SMART" id="SM00505"/>
    </source>
</evidence>
<dbReference type="InterPro" id="IPR036574">
    <property type="entry name" value="Scorpion_toxin-like_sf"/>
</dbReference>
<dbReference type="Gene3D" id="3.30.30.10">
    <property type="entry name" value="Knottin, scorpion toxin-like"/>
    <property type="match status" value="1"/>
</dbReference>
<dbReference type="Pfam" id="PF00304">
    <property type="entry name" value="Gamma-thionin"/>
    <property type="match status" value="1"/>
</dbReference>
<reference evidence="2 3" key="2">
    <citation type="journal article" date="2017" name="Genome Biol.">
        <title>New reference genome sequences of hot pepper reveal the massive evolution of plant disease-resistance genes by retroduplication.</title>
        <authorList>
            <person name="Kim S."/>
            <person name="Park J."/>
            <person name="Yeom S.I."/>
            <person name="Kim Y.M."/>
            <person name="Seo E."/>
            <person name="Kim K.T."/>
            <person name="Kim M.S."/>
            <person name="Lee J.M."/>
            <person name="Cheong K."/>
            <person name="Shin H.S."/>
            <person name="Kim S.B."/>
            <person name="Han K."/>
            <person name="Lee J."/>
            <person name="Park M."/>
            <person name="Lee H.A."/>
            <person name="Lee H.Y."/>
            <person name="Lee Y."/>
            <person name="Oh S."/>
            <person name="Lee J.H."/>
            <person name="Choi E."/>
            <person name="Choi E."/>
            <person name="Lee S.E."/>
            <person name="Jeon J."/>
            <person name="Kim H."/>
            <person name="Choi G."/>
            <person name="Song H."/>
            <person name="Lee J."/>
            <person name="Lee S.C."/>
            <person name="Kwon J.K."/>
            <person name="Lee H.Y."/>
            <person name="Koo N."/>
            <person name="Hong Y."/>
            <person name="Kim R.W."/>
            <person name="Kang W.H."/>
            <person name="Huh J.H."/>
            <person name="Kang B.C."/>
            <person name="Yang T.J."/>
            <person name="Lee Y.H."/>
            <person name="Bennetzen J.L."/>
            <person name="Choi D."/>
        </authorList>
    </citation>
    <scope>NUCLEOTIDE SEQUENCE [LARGE SCALE GENOMIC DNA]</scope>
    <source>
        <strain evidence="3">cv. CM334</strain>
    </source>
</reference>
<dbReference type="Proteomes" id="UP000222542">
    <property type="component" value="Unassembled WGS sequence"/>
</dbReference>
<dbReference type="InterPro" id="IPR003614">
    <property type="entry name" value="Knottins"/>
</dbReference>
<protein>
    <recommendedName>
        <fullName evidence="1">Knottins-like domain-containing protein</fullName>
    </recommendedName>
</protein>
<name>A0A2G2YZA2_CAPAN</name>
<dbReference type="SMR" id="A0A2G2YZA2"/>
<sequence>MGKLNNWPGAPGKVPPWLDTRSKQGAAFPIARSPKEGYRQGVAGKTPFATGVQGQNICKTKSKYFQGLCWIDSSCRKVCIEKDNFQDGHCSKLQRNCLCTKLCVFDNIPNDAGTILVQDTKTVEAELLEEEFLKE</sequence>
<accession>A0A2G2YZA2</accession>
<evidence type="ECO:0000313" key="3">
    <source>
        <dbReference type="Proteomes" id="UP000222542"/>
    </source>
</evidence>
<keyword evidence="3" id="KW-1185">Reference proteome</keyword>